<comment type="caution">
    <text evidence="3">The sequence shown here is derived from an EMBL/GenBank/DDBJ whole genome shotgun (WGS) entry which is preliminary data.</text>
</comment>
<gene>
    <name evidence="3" type="ORF">QYE76_008032</name>
</gene>
<protein>
    <submittedName>
        <fullName evidence="3">Uncharacterized protein</fullName>
    </submittedName>
</protein>
<dbReference type="GO" id="GO:0004445">
    <property type="term" value="F:inositol-polyphosphate 5-phosphatase activity"/>
    <property type="evidence" value="ECO:0007669"/>
    <property type="project" value="InterPro"/>
</dbReference>
<sequence length="91" mass="9977">MPDAGCRLVHGNVVGVAPPGDLVLEDWLDTRACNSYDIYVLGFQEMVLNARNVLGPKNSSISSKWNIGDALNNTGRRRQQEEELAPTCTMS</sequence>
<dbReference type="InterPro" id="IPR036691">
    <property type="entry name" value="Endo/exonu/phosph_ase_sf"/>
</dbReference>
<dbReference type="InterPro" id="IPR045849">
    <property type="entry name" value="IP5P_plant"/>
</dbReference>
<reference evidence="3" key="1">
    <citation type="submission" date="2023-07" db="EMBL/GenBank/DDBJ databases">
        <title>A chromosome-level genome assembly of Lolium multiflorum.</title>
        <authorList>
            <person name="Chen Y."/>
            <person name="Copetti D."/>
            <person name="Kolliker R."/>
            <person name="Studer B."/>
        </authorList>
    </citation>
    <scope>NUCLEOTIDE SEQUENCE</scope>
    <source>
        <strain evidence="3">02402/16</strain>
        <tissue evidence="3">Leaf</tissue>
    </source>
</reference>
<keyword evidence="1" id="KW-0378">Hydrolase</keyword>
<proteinExistence type="predicted"/>
<accession>A0AAD8QFH6</accession>
<name>A0AAD8QFH6_LOLMU</name>
<dbReference type="Proteomes" id="UP001231189">
    <property type="component" value="Unassembled WGS sequence"/>
</dbReference>
<dbReference type="GO" id="GO:0046856">
    <property type="term" value="P:phosphatidylinositol dephosphorylation"/>
    <property type="evidence" value="ECO:0007669"/>
    <property type="project" value="TreeGrafter"/>
</dbReference>
<dbReference type="PANTHER" id="PTHR45666:SF24">
    <property type="entry name" value="OS09G0394600 PROTEIN"/>
    <property type="match status" value="1"/>
</dbReference>
<evidence type="ECO:0000256" key="1">
    <source>
        <dbReference type="ARBA" id="ARBA00022801"/>
    </source>
</evidence>
<keyword evidence="4" id="KW-1185">Reference proteome</keyword>
<organism evidence="3 4">
    <name type="scientific">Lolium multiflorum</name>
    <name type="common">Italian ryegrass</name>
    <name type="synonym">Lolium perenne subsp. multiflorum</name>
    <dbReference type="NCBI Taxonomy" id="4521"/>
    <lineage>
        <taxon>Eukaryota</taxon>
        <taxon>Viridiplantae</taxon>
        <taxon>Streptophyta</taxon>
        <taxon>Embryophyta</taxon>
        <taxon>Tracheophyta</taxon>
        <taxon>Spermatophyta</taxon>
        <taxon>Magnoliopsida</taxon>
        <taxon>Liliopsida</taxon>
        <taxon>Poales</taxon>
        <taxon>Poaceae</taxon>
        <taxon>BOP clade</taxon>
        <taxon>Pooideae</taxon>
        <taxon>Poodae</taxon>
        <taxon>Poeae</taxon>
        <taxon>Poeae Chloroplast Group 2 (Poeae type)</taxon>
        <taxon>Loliodinae</taxon>
        <taxon>Loliinae</taxon>
        <taxon>Lolium</taxon>
    </lineage>
</organism>
<feature type="region of interest" description="Disordered" evidence="2">
    <location>
        <begin position="72"/>
        <end position="91"/>
    </location>
</feature>
<dbReference type="EMBL" id="JAUUTY010000406">
    <property type="protein sequence ID" value="KAK1601525.1"/>
    <property type="molecule type" value="Genomic_DNA"/>
</dbReference>
<evidence type="ECO:0000313" key="4">
    <source>
        <dbReference type="Proteomes" id="UP001231189"/>
    </source>
</evidence>
<evidence type="ECO:0000256" key="2">
    <source>
        <dbReference type="SAM" id="MobiDB-lite"/>
    </source>
</evidence>
<dbReference type="GO" id="GO:0034485">
    <property type="term" value="F:phosphatidylinositol-3,4,5-trisphosphate 5-phosphatase activity"/>
    <property type="evidence" value="ECO:0007669"/>
    <property type="project" value="TreeGrafter"/>
</dbReference>
<dbReference type="AlphaFoldDB" id="A0AAD8QFH6"/>
<dbReference type="Gene3D" id="3.60.10.10">
    <property type="entry name" value="Endonuclease/exonuclease/phosphatase"/>
    <property type="match status" value="1"/>
</dbReference>
<dbReference type="GO" id="GO:0004439">
    <property type="term" value="F:phosphatidylinositol-4,5-bisphosphate 5-phosphatase activity"/>
    <property type="evidence" value="ECO:0007669"/>
    <property type="project" value="TreeGrafter"/>
</dbReference>
<evidence type="ECO:0000313" key="3">
    <source>
        <dbReference type="EMBL" id="KAK1601525.1"/>
    </source>
</evidence>
<dbReference type="PANTHER" id="PTHR45666">
    <property type="entry name" value="TYPE IV INOSITOL POLYPHOSPHATE 5-PHOSPHATASE 9"/>
    <property type="match status" value="1"/>
</dbReference>